<evidence type="ECO:0000256" key="4">
    <source>
        <dbReference type="ARBA" id="ARBA00023204"/>
    </source>
</evidence>
<dbReference type="SMART" id="SM00478">
    <property type="entry name" value="ENDO3c"/>
    <property type="match status" value="1"/>
</dbReference>
<dbReference type="SUPFAM" id="SSF48150">
    <property type="entry name" value="DNA-glycosylase"/>
    <property type="match status" value="1"/>
</dbReference>
<feature type="domain" description="HhH-GPD" evidence="5">
    <location>
        <begin position="119"/>
        <end position="272"/>
    </location>
</feature>
<keyword evidence="4" id="KW-0234">DNA repair</keyword>
<keyword evidence="3" id="KW-0227">DNA damage</keyword>
<accession>A0A653IF80</accession>
<dbReference type="GO" id="GO:0006307">
    <property type="term" value="P:DNA alkylation repair"/>
    <property type="evidence" value="ECO:0007669"/>
    <property type="project" value="TreeGrafter"/>
</dbReference>
<sequence>MWQQEVKLTSDYDFEGVRTRLLNDSLQQRLGDVLRIPIRVDAQPWIGQIGAKDRRTIVLTGDGPKDVMVEAMQRRFRLNEPNPSHELKQTTLAPIVETFGAERLVLDVDPFTALIRSIIHQQINLSFARVLTDRVFRTFGTTIDGVVFPPTQAELAGASVEDLRALQLSGRKVDYLLRAATAHLDFEQLRQAEDAVIAEQLIALKGVGPWTVQNVLMFGYGRSDLFPASDIGILRAFERLNGERPTVNEAIVLAEEFAPYRSHAAYLLWRSIE</sequence>
<dbReference type="InterPro" id="IPR051912">
    <property type="entry name" value="Alkylbase_DNA_Glycosylase/TA"/>
</dbReference>
<dbReference type="GO" id="GO:0043916">
    <property type="term" value="F:DNA-7-methylguanine glycosylase activity"/>
    <property type="evidence" value="ECO:0007669"/>
    <property type="project" value="TreeGrafter"/>
</dbReference>
<gene>
    <name evidence="6" type="ORF">EXIGUO9Y_360137</name>
</gene>
<dbReference type="InterPro" id="IPR003265">
    <property type="entry name" value="HhH-GPD_domain"/>
</dbReference>
<dbReference type="GO" id="GO:0006285">
    <property type="term" value="P:base-excision repair, AP site formation"/>
    <property type="evidence" value="ECO:0007669"/>
    <property type="project" value="TreeGrafter"/>
</dbReference>
<dbReference type="Gene3D" id="1.10.1670.40">
    <property type="match status" value="1"/>
</dbReference>
<dbReference type="EMBL" id="CABWKQ010000030">
    <property type="protein sequence ID" value="VWX37860.1"/>
    <property type="molecule type" value="Genomic_DNA"/>
</dbReference>
<evidence type="ECO:0000313" key="6">
    <source>
        <dbReference type="EMBL" id="VWX37860.1"/>
    </source>
</evidence>
<dbReference type="GO" id="GO:0005737">
    <property type="term" value="C:cytoplasm"/>
    <property type="evidence" value="ECO:0007669"/>
    <property type="project" value="TreeGrafter"/>
</dbReference>
<dbReference type="Gene3D" id="1.10.340.30">
    <property type="entry name" value="Hypothetical protein, domain 2"/>
    <property type="match status" value="1"/>
</dbReference>
<dbReference type="RefSeq" id="WP_159173770.1">
    <property type="nucleotide sequence ID" value="NZ_LR732312.1"/>
</dbReference>
<dbReference type="AlphaFoldDB" id="A0A653IF80"/>
<dbReference type="GO" id="GO:0008725">
    <property type="term" value="F:DNA-3-methyladenine glycosylase activity"/>
    <property type="evidence" value="ECO:0007669"/>
    <property type="project" value="TreeGrafter"/>
</dbReference>
<reference evidence="6 7" key="1">
    <citation type="submission" date="2019-10" db="EMBL/GenBank/DDBJ databases">
        <authorList>
            <person name="Karimi E."/>
        </authorList>
    </citation>
    <scope>NUCLEOTIDE SEQUENCE [LARGE SCALE GENOMIC DNA]</scope>
    <source>
        <strain evidence="6">Exiguobacterium sp. 9Y</strain>
    </source>
</reference>
<dbReference type="GO" id="GO:0032993">
    <property type="term" value="C:protein-DNA complex"/>
    <property type="evidence" value="ECO:0007669"/>
    <property type="project" value="TreeGrafter"/>
</dbReference>
<comment type="catalytic activity">
    <reaction evidence="1">
        <text>Hydrolysis of alkylated DNA, releasing 3-methyladenine, 3-methylguanine, 7-methylguanine and 7-methyladenine.</text>
        <dbReference type="EC" id="3.2.2.21"/>
    </reaction>
</comment>
<evidence type="ECO:0000259" key="5">
    <source>
        <dbReference type="SMART" id="SM00478"/>
    </source>
</evidence>
<evidence type="ECO:0000256" key="3">
    <source>
        <dbReference type="ARBA" id="ARBA00022763"/>
    </source>
</evidence>
<evidence type="ECO:0000256" key="1">
    <source>
        <dbReference type="ARBA" id="ARBA00000086"/>
    </source>
</evidence>
<organism evidence="6 7">
    <name type="scientific">Exiguobacterium oxidotolerans</name>
    <dbReference type="NCBI Taxonomy" id="223958"/>
    <lineage>
        <taxon>Bacteria</taxon>
        <taxon>Bacillati</taxon>
        <taxon>Bacillota</taxon>
        <taxon>Bacilli</taxon>
        <taxon>Bacillales</taxon>
        <taxon>Bacillales Family XII. Incertae Sedis</taxon>
        <taxon>Exiguobacterium</taxon>
    </lineage>
</organism>
<dbReference type="Pfam" id="PF00730">
    <property type="entry name" value="HhH-GPD"/>
    <property type="match status" value="1"/>
</dbReference>
<evidence type="ECO:0000256" key="2">
    <source>
        <dbReference type="ARBA" id="ARBA00012000"/>
    </source>
</evidence>
<dbReference type="Proteomes" id="UP000439752">
    <property type="component" value="Unassembled WGS sequence"/>
</dbReference>
<keyword evidence="7" id="KW-1185">Reference proteome</keyword>
<protein>
    <recommendedName>
        <fullName evidence="2">DNA-3-methyladenine glycosylase II</fullName>
        <ecNumber evidence="2">3.2.2.21</ecNumber>
    </recommendedName>
</protein>
<dbReference type="InterPro" id="IPR011257">
    <property type="entry name" value="DNA_glycosylase"/>
</dbReference>
<dbReference type="PANTHER" id="PTHR43003:SF5">
    <property type="entry name" value="DNA-3-METHYLADENINE GLYCOSYLASE"/>
    <property type="match status" value="1"/>
</dbReference>
<dbReference type="EC" id="3.2.2.21" evidence="2"/>
<dbReference type="CDD" id="cd00056">
    <property type="entry name" value="ENDO3c"/>
    <property type="match status" value="1"/>
</dbReference>
<proteinExistence type="predicted"/>
<name>A0A653IF80_9BACL</name>
<evidence type="ECO:0000313" key="7">
    <source>
        <dbReference type="Proteomes" id="UP000439752"/>
    </source>
</evidence>
<dbReference type="GO" id="GO:0032131">
    <property type="term" value="F:alkylated DNA binding"/>
    <property type="evidence" value="ECO:0007669"/>
    <property type="project" value="TreeGrafter"/>
</dbReference>
<dbReference type="PANTHER" id="PTHR43003">
    <property type="entry name" value="DNA-3-METHYLADENINE GLYCOSYLASE"/>
    <property type="match status" value="1"/>
</dbReference>